<gene>
    <name evidence="1" type="ORF">GXM_01417</name>
</gene>
<dbReference type="KEGG" id="nsh:GXM_01417"/>
<name>A0A5P8VUB8_9NOSO</name>
<organism evidence="1 2">
    <name type="scientific">Nostoc sphaeroides CCNUC1</name>
    <dbReference type="NCBI Taxonomy" id="2653204"/>
    <lineage>
        <taxon>Bacteria</taxon>
        <taxon>Bacillati</taxon>
        <taxon>Cyanobacteriota</taxon>
        <taxon>Cyanophyceae</taxon>
        <taxon>Nostocales</taxon>
        <taxon>Nostocaceae</taxon>
        <taxon>Nostoc</taxon>
    </lineage>
</organism>
<proteinExistence type="predicted"/>
<keyword evidence="2" id="KW-1185">Reference proteome</keyword>
<dbReference type="Proteomes" id="UP000326678">
    <property type="component" value="Chromosome Gxm1"/>
</dbReference>
<protein>
    <submittedName>
        <fullName evidence="1">Uncharacterized protein</fullName>
    </submittedName>
</protein>
<evidence type="ECO:0000313" key="2">
    <source>
        <dbReference type="Proteomes" id="UP000326678"/>
    </source>
</evidence>
<reference evidence="1 2" key="1">
    <citation type="submission" date="2019-10" db="EMBL/GenBank/DDBJ databases">
        <title>Genomic and transcriptomic insights into the perfect genentic adaptation of a filamentous nitrogen-fixing cyanobacterium to rice fields.</title>
        <authorList>
            <person name="Chen Z."/>
        </authorList>
    </citation>
    <scope>NUCLEOTIDE SEQUENCE [LARGE SCALE GENOMIC DNA]</scope>
    <source>
        <strain evidence="1">CCNUC1</strain>
    </source>
</reference>
<dbReference type="EMBL" id="CP045226">
    <property type="protein sequence ID" value="QFS43944.1"/>
    <property type="molecule type" value="Genomic_DNA"/>
</dbReference>
<sequence>METEQRNNHFVTCVASRFALETYSANPNYALSGGKLRIGV</sequence>
<accession>A0A5P8VUB8</accession>
<evidence type="ECO:0000313" key="1">
    <source>
        <dbReference type="EMBL" id="QFS43944.1"/>
    </source>
</evidence>
<dbReference type="AlphaFoldDB" id="A0A5P8VUB8"/>